<dbReference type="PATRIC" id="fig|927704.6.peg.1914"/>
<dbReference type="HOGENOM" id="CLU_1446714_0_0_9"/>
<reference evidence="1 2" key="1">
    <citation type="submission" date="2011-10" db="EMBL/GenBank/DDBJ databases">
        <title>Whole genome sequence of Selenomonas ruminantium subsp. lactilytica TAM6421.</title>
        <authorList>
            <person name="Oguchi A."/>
            <person name="Ankai A."/>
            <person name="Kaneko J."/>
            <person name="Yamada-Narita S."/>
            <person name="Fukui S."/>
            <person name="Takahashi M."/>
            <person name="Onodera T."/>
            <person name="Kojima S."/>
            <person name="Fushimi T."/>
            <person name="Abe N."/>
            <person name="Kamio Y."/>
            <person name="Yamazaki S."/>
            <person name="Fujita N."/>
        </authorList>
    </citation>
    <scope>NUCLEOTIDE SEQUENCE [LARGE SCALE GENOMIC DNA]</scope>
    <source>
        <strain evidence="2">NBRC 103574 / TAM6421</strain>
    </source>
</reference>
<evidence type="ECO:0000313" key="2">
    <source>
        <dbReference type="Proteomes" id="UP000007887"/>
    </source>
</evidence>
<protein>
    <submittedName>
        <fullName evidence="1">Uncharacterized protein</fullName>
    </submittedName>
</protein>
<sequence length="187" mass="21265">MSMTDEYKKGFDDGINEVVIKLRHNVIGGLKASEREAMKGIDTLFFDFQKEVAEFTEAVADFKRKGTRTNRLHMLSEGVDCQLVMETLISAFEPYRDAREALRKDIVKGNEQAGYYAAPESTKIYRVFAKVGDARALMTEADDLAQARDAVNRFVKADKQNDDNKDYYIEEYLMNDCVCAYCADTGF</sequence>
<dbReference type="RefSeq" id="WP_014424979.1">
    <property type="nucleotide sequence ID" value="NC_017068.1"/>
</dbReference>
<organism evidence="1 2">
    <name type="scientific">Selenomonas ruminantium subsp. lactilytica (strain NBRC 103574 / TAM6421)</name>
    <dbReference type="NCBI Taxonomy" id="927704"/>
    <lineage>
        <taxon>Bacteria</taxon>
        <taxon>Bacillati</taxon>
        <taxon>Bacillota</taxon>
        <taxon>Negativicutes</taxon>
        <taxon>Selenomonadales</taxon>
        <taxon>Selenomonadaceae</taxon>
        <taxon>Selenomonas</taxon>
    </lineage>
</organism>
<accession>I0GS11</accession>
<dbReference type="KEGG" id="sri:SELR_18400"/>
<dbReference type="Proteomes" id="UP000007887">
    <property type="component" value="Chromosome"/>
</dbReference>
<dbReference type="AlphaFoldDB" id="I0GS11"/>
<evidence type="ECO:0000313" key="1">
    <source>
        <dbReference type="EMBL" id="BAL83548.1"/>
    </source>
</evidence>
<dbReference type="EMBL" id="AP012292">
    <property type="protein sequence ID" value="BAL83548.1"/>
    <property type="molecule type" value="Genomic_DNA"/>
</dbReference>
<name>I0GS11_SELRL</name>
<proteinExistence type="predicted"/>
<gene>
    <name evidence="1" type="ordered locus">SELR_18400</name>
</gene>